<sequence>MRCRDRFETPFVLVLRESLRKDAFGFTGDDTFRLDPPRVEVDTPSVLVLRESPCGGSPSTAEPPPPLPGRSRAALVDAIRRSLLGLTPSRRSRSSATRRSDRHRRWRARRHLSALP</sequence>
<dbReference type="EMBL" id="CM007385">
    <property type="protein sequence ID" value="ONK70299.1"/>
    <property type="molecule type" value="Genomic_DNA"/>
</dbReference>
<organism evidence="2 3">
    <name type="scientific">Asparagus officinalis</name>
    <name type="common">Garden asparagus</name>
    <dbReference type="NCBI Taxonomy" id="4686"/>
    <lineage>
        <taxon>Eukaryota</taxon>
        <taxon>Viridiplantae</taxon>
        <taxon>Streptophyta</taxon>
        <taxon>Embryophyta</taxon>
        <taxon>Tracheophyta</taxon>
        <taxon>Spermatophyta</taxon>
        <taxon>Magnoliopsida</taxon>
        <taxon>Liliopsida</taxon>
        <taxon>Asparagales</taxon>
        <taxon>Asparagaceae</taxon>
        <taxon>Asparagoideae</taxon>
        <taxon>Asparagus</taxon>
    </lineage>
</organism>
<feature type="compositionally biased region" description="Basic residues" evidence="1">
    <location>
        <begin position="100"/>
        <end position="116"/>
    </location>
</feature>
<evidence type="ECO:0000313" key="3">
    <source>
        <dbReference type="Proteomes" id="UP000243459"/>
    </source>
</evidence>
<keyword evidence="3" id="KW-1185">Reference proteome</keyword>
<dbReference type="Gramene" id="ONK70299">
    <property type="protein sequence ID" value="ONK70299"/>
    <property type="gene ID" value="A4U43_C05F32300"/>
</dbReference>
<feature type="region of interest" description="Disordered" evidence="1">
    <location>
        <begin position="83"/>
        <end position="116"/>
    </location>
</feature>
<protein>
    <submittedName>
        <fullName evidence="2">Uncharacterized protein</fullName>
    </submittedName>
</protein>
<evidence type="ECO:0000313" key="2">
    <source>
        <dbReference type="EMBL" id="ONK70299.1"/>
    </source>
</evidence>
<proteinExistence type="predicted"/>
<gene>
    <name evidence="2" type="ORF">A4U43_C05F32300</name>
</gene>
<dbReference type="Proteomes" id="UP000243459">
    <property type="component" value="Chromosome 5"/>
</dbReference>
<reference evidence="3" key="1">
    <citation type="journal article" date="2017" name="Nat. Commun.">
        <title>The asparagus genome sheds light on the origin and evolution of a young Y chromosome.</title>
        <authorList>
            <person name="Harkess A."/>
            <person name="Zhou J."/>
            <person name="Xu C."/>
            <person name="Bowers J.E."/>
            <person name="Van der Hulst R."/>
            <person name="Ayyampalayam S."/>
            <person name="Mercati F."/>
            <person name="Riccardi P."/>
            <person name="McKain M.R."/>
            <person name="Kakrana A."/>
            <person name="Tang H."/>
            <person name="Ray J."/>
            <person name="Groenendijk J."/>
            <person name="Arikit S."/>
            <person name="Mathioni S.M."/>
            <person name="Nakano M."/>
            <person name="Shan H."/>
            <person name="Telgmann-Rauber A."/>
            <person name="Kanno A."/>
            <person name="Yue Z."/>
            <person name="Chen H."/>
            <person name="Li W."/>
            <person name="Chen Y."/>
            <person name="Xu X."/>
            <person name="Zhang Y."/>
            <person name="Luo S."/>
            <person name="Chen H."/>
            <person name="Gao J."/>
            <person name="Mao Z."/>
            <person name="Pires J.C."/>
            <person name="Luo M."/>
            <person name="Kudrna D."/>
            <person name="Wing R.A."/>
            <person name="Meyers B.C."/>
            <person name="Yi K."/>
            <person name="Kong H."/>
            <person name="Lavrijsen P."/>
            <person name="Sunseri F."/>
            <person name="Falavigna A."/>
            <person name="Ye Y."/>
            <person name="Leebens-Mack J.H."/>
            <person name="Chen G."/>
        </authorList>
    </citation>
    <scope>NUCLEOTIDE SEQUENCE [LARGE SCALE GENOMIC DNA]</scope>
    <source>
        <strain evidence="3">cv. DH0086</strain>
    </source>
</reference>
<dbReference type="AlphaFoldDB" id="A0A5P1F0H2"/>
<accession>A0A5P1F0H2</accession>
<evidence type="ECO:0000256" key="1">
    <source>
        <dbReference type="SAM" id="MobiDB-lite"/>
    </source>
</evidence>
<name>A0A5P1F0H2_ASPOF</name>
<feature type="region of interest" description="Disordered" evidence="1">
    <location>
        <begin position="50"/>
        <end position="71"/>
    </location>
</feature>